<proteinExistence type="predicted"/>
<evidence type="ECO:0000313" key="2">
    <source>
        <dbReference type="EMBL" id="KIL67914.1"/>
    </source>
</evidence>
<evidence type="ECO:0000256" key="1">
    <source>
        <dbReference type="SAM" id="MobiDB-lite"/>
    </source>
</evidence>
<sequence>MSRGDRVVAGGNLSLSMRANYGEHGVDEYYKKVGATYRNPLYPGVRLCLFAWLSRWWQNEKGHLTSVDARDSILLFDLACGYGEVTVAFTEWWKLGKDLHRQETSQDRNENQRTPKSLNPQRKNTTPLIPLGQEFPSPIVMAADPYTSEAFAERTGLACDMISFKDVAEGCLPCTVTDLSRQGGQADREDMEIEMVVCSFALHLIESSSELFALLWQLSTRARWLVVIAPHKKPEIKEGWGWTKWNVDTWSPSQASESKGELLHDRVHCRVYKSLNV</sequence>
<feature type="region of interest" description="Disordered" evidence="1">
    <location>
        <begin position="102"/>
        <end position="128"/>
    </location>
</feature>
<evidence type="ECO:0000313" key="3">
    <source>
        <dbReference type="Proteomes" id="UP000054549"/>
    </source>
</evidence>
<name>A0A0C2TLB5_AMAMK</name>
<reference evidence="2 3" key="1">
    <citation type="submission" date="2014-04" db="EMBL/GenBank/DDBJ databases">
        <title>Evolutionary Origins and Diversification of the Mycorrhizal Mutualists.</title>
        <authorList>
            <consortium name="DOE Joint Genome Institute"/>
            <consortium name="Mycorrhizal Genomics Consortium"/>
            <person name="Kohler A."/>
            <person name="Kuo A."/>
            <person name="Nagy L.G."/>
            <person name="Floudas D."/>
            <person name="Copeland A."/>
            <person name="Barry K.W."/>
            <person name="Cichocki N."/>
            <person name="Veneault-Fourrey C."/>
            <person name="LaButti K."/>
            <person name="Lindquist E.A."/>
            <person name="Lipzen A."/>
            <person name="Lundell T."/>
            <person name="Morin E."/>
            <person name="Murat C."/>
            <person name="Riley R."/>
            <person name="Ohm R."/>
            <person name="Sun H."/>
            <person name="Tunlid A."/>
            <person name="Henrissat B."/>
            <person name="Grigoriev I.V."/>
            <person name="Hibbett D.S."/>
            <person name="Martin F."/>
        </authorList>
    </citation>
    <scope>NUCLEOTIDE SEQUENCE [LARGE SCALE GENOMIC DNA]</scope>
    <source>
        <strain evidence="2 3">Koide BX008</strain>
    </source>
</reference>
<dbReference type="AlphaFoldDB" id="A0A0C2TLB5"/>
<dbReference type="HOGENOM" id="CLU_067896_0_0_1"/>
<dbReference type="Proteomes" id="UP000054549">
    <property type="component" value="Unassembled WGS sequence"/>
</dbReference>
<protein>
    <submittedName>
        <fullName evidence="2">Uncharacterized protein</fullName>
    </submittedName>
</protein>
<keyword evidence="3" id="KW-1185">Reference proteome</keyword>
<dbReference type="EMBL" id="KN818230">
    <property type="protein sequence ID" value="KIL67914.1"/>
    <property type="molecule type" value="Genomic_DNA"/>
</dbReference>
<dbReference type="OrthoDB" id="66144at2759"/>
<feature type="compositionally biased region" description="Polar residues" evidence="1">
    <location>
        <begin position="114"/>
        <end position="127"/>
    </location>
</feature>
<gene>
    <name evidence="2" type="ORF">M378DRAFT_185483</name>
</gene>
<organism evidence="2 3">
    <name type="scientific">Amanita muscaria (strain Koide BX008)</name>
    <dbReference type="NCBI Taxonomy" id="946122"/>
    <lineage>
        <taxon>Eukaryota</taxon>
        <taxon>Fungi</taxon>
        <taxon>Dikarya</taxon>
        <taxon>Basidiomycota</taxon>
        <taxon>Agaricomycotina</taxon>
        <taxon>Agaricomycetes</taxon>
        <taxon>Agaricomycetidae</taxon>
        <taxon>Agaricales</taxon>
        <taxon>Pluteineae</taxon>
        <taxon>Amanitaceae</taxon>
        <taxon>Amanita</taxon>
    </lineage>
</organism>
<dbReference type="InParanoid" id="A0A0C2TLB5"/>
<feature type="compositionally biased region" description="Basic and acidic residues" evidence="1">
    <location>
        <begin position="102"/>
        <end position="113"/>
    </location>
</feature>
<accession>A0A0C2TLB5</accession>